<dbReference type="GO" id="GO:0004803">
    <property type="term" value="F:transposase activity"/>
    <property type="evidence" value="ECO:0007669"/>
    <property type="project" value="InterPro"/>
</dbReference>
<dbReference type="AlphaFoldDB" id="A0A1T4YX09"/>
<feature type="domain" description="Transposase IS116/IS110/IS902 C-terminal" evidence="3">
    <location>
        <begin position="275"/>
        <end position="355"/>
    </location>
</feature>
<gene>
    <name evidence="4" type="ORF">SAMN04244570_0144</name>
</gene>
<reference evidence="5" key="1">
    <citation type="submission" date="2017-02" db="EMBL/GenBank/DDBJ databases">
        <authorList>
            <person name="Varghese N."/>
            <person name="Submissions S."/>
        </authorList>
    </citation>
    <scope>NUCLEOTIDE SEQUENCE [LARGE SCALE GENOMIC DNA]</scope>
    <source>
        <strain evidence="5">DSM 23966</strain>
    </source>
</reference>
<evidence type="ECO:0000313" key="5">
    <source>
        <dbReference type="Proteomes" id="UP000190042"/>
    </source>
</evidence>
<sequence length="408" mass="47435">MSYVMAFDVSMGKSAVVIYDDNQQCHYEGEVEHTTVGFRSLKEQINLVRKLDGQLPEIVFEATGVYSQGLERFLQNEQYPYSRINPLQAKLQMATGSMRRHKTDISDAHELAKSHFKTERNKTYVHEEYFEQMRALGRYYDDLEHESRQYANRLHAFLQLSFPLLEDVFSRSSLHFLQIVQHYPHPDLIKGLSLEEIQSRVKETSLKNISLQQAEKKAALLLAAAENSYPAIQATDVRCQHLKECAQRVKELKRQKKEIIKQMVQLSKERSDFQVLISFPGIGEATAVRIIGELGDIRRFQNNKQVNAYAGIDIQRYQSGKLHYQDRINKRGNRRLRKILYFMVISMISLRKRTQNTIVDYYDQLKKQPQSKPHKVAVIACVNKFLKVAFHLIQHSIPYNYAFAMASA</sequence>
<keyword evidence="1" id="KW-0175">Coiled coil</keyword>
<organism evidence="4 5">
    <name type="scientific">Sporosarcina newyorkensis</name>
    <dbReference type="NCBI Taxonomy" id="759851"/>
    <lineage>
        <taxon>Bacteria</taxon>
        <taxon>Bacillati</taxon>
        <taxon>Bacillota</taxon>
        <taxon>Bacilli</taxon>
        <taxon>Bacillales</taxon>
        <taxon>Caryophanaceae</taxon>
        <taxon>Sporosarcina</taxon>
    </lineage>
</organism>
<evidence type="ECO:0000256" key="1">
    <source>
        <dbReference type="SAM" id="Coils"/>
    </source>
</evidence>
<dbReference type="InterPro" id="IPR047650">
    <property type="entry name" value="Transpos_IS110"/>
</dbReference>
<dbReference type="InterPro" id="IPR003346">
    <property type="entry name" value="Transposase_20"/>
</dbReference>
<proteinExistence type="predicted"/>
<dbReference type="GO" id="GO:0003677">
    <property type="term" value="F:DNA binding"/>
    <property type="evidence" value="ECO:0007669"/>
    <property type="project" value="InterPro"/>
</dbReference>
<dbReference type="Pfam" id="PF02371">
    <property type="entry name" value="Transposase_20"/>
    <property type="match status" value="1"/>
</dbReference>
<dbReference type="Gene3D" id="1.10.287.4070">
    <property type="match status" value="1"/>
</dbReference>
<dbReference type="NCBIfam" id="NF033542">
    <property type="entry name" value="transpos_IS110"/>
    <property type="match status" value="1"/>
</dbReference>
<accession>A0A1T4YX09</accession>
<evidence type="ECO:0000259" key="3">
    <source>
        <dbReference type="Pfam" id="PF02371"/>
    </source>
</evidence>
<dbReference type="Pfam" id="PF01548">
    <property type="entry name" value="DEDD_Tnp_IS110"/>
    <property type="match status" value="1"/>
</dbReference>
<name>A0A1T4YX09_9BACL</name>
<evidence type="ECO:0000259" key="2">
    <source>
        <dbReference type="Pfam" id="PF01548"/>
    </source>
</evidence>
<feature type="domain" description="Transposase IS110-like N-terminal" evidence="2">
    <location>
        <begin position="7"/>
        <end position="163"/>
    </location>
</feature>
<dbReference type="PANTHER" id="PTHR33055">
    <property type="entry name" value="TRANSPOSASE FOR INSERTION SEQUENCE ELEMENT IS1111A"/>
    <property type="match status" value="1"/>
</dbReference>
<keyword evidence="5" id="KW-1185">Reference proteome</keyword>
<protein>
    <submittedName>
        <fullName evidence="4">Transposase</fullName>
    </submittedName>
</protein>
<dbReference type="Proteomes" id="UP000190042">
    <property type="component" value="Unassembled WGS sequence"/>
</dbReference>
<dbReference type="EMBL" id="FUYJ01000010">
    <property type="protein sequence ID" value="SKB06276.1"/>
    <property type="molecule type" value="Genomic_DNA"/>
</dbReference>
<dbReference type="RefSeq" id="WP_078818701.1">
    <property type="nucleotide sequence ID" value="NZ_FUYJ01000010.1"/>
</dbReference>
<dbReference type="InterPro" id="IPR002525">
    <property type="entry name" value="Transp_IS110-like_N"/>
</dbReference>
<dbReference type="GO" id="GO:0006313">
    <property type="term" value="P:DNA transposition"/>
    <property type="evidence" value="ECO:0007669"/>
    <property type="project" value="InterPro"/>
</dbReference>
<evidence type="ECO:0000313" key="4">
    <source>
        <dbReference type="EMBL" id="SKB06276.1"/>
    </source>
</evidence>
<feature type="coiled-coil region" evidence="1">
    <location>
        <begin position="242"/>
        <end position="269"/>
    </location>
</feature>